<reference evidence="1" key="1">
    <citation type="submission" date="2021-01" db="EMBL/GenBank/DDBJ databases">
        <authorList>
            <person name="Corre E."/>
            <person name="Pelletier E."/>
            <person name="Niang G."/>
            <person name="Scheremetjew M."/>
            <person name="Finn R."/>
            <person name="Kale V."/>
            <person name="Holt S."/>
            <person name="Cochrane G."/>
            <person name="Meng A."/>
            <person name="Brown T."/>
            <person name="Cohen L."/>
        </authorList>
    </citation>
    <scope>NUCLEOTIDE SEQUENCE</scope>
    <source>
        <strain evidence="1">GSBS06</strain>
    </source>
</reference>
<protein>
    <recommendedName>
        <fullName evidence="2">DUF1279 domain-containing protein</fullName>
    </recommendedName>
</protein>
<dbReference type="EMBL" id="HBIN01014622">
    <property type="protein sequence ID" value="CAE0440935.1"/>
    <property type="molecule type" value="Transcribed_RNA"/>
</dbReference>
<evidence type="ECO:0000313" key="1">
    <source>
        <dbReference type="EMBL" id="CAE0440935.1"/>
    </source>
</evidence>
<organism evidence="1">
    <name type="scientific">Aplanochytrium stocchinoi</name>
    <dbReference type="NCBI Taxonomy" id="215587"/>
    <lineage>
        <taxon>Eukaryota</taxon>
        <taxon>Sar</taxon>
        <taxon>Stramenopiles</taxon>
        <taxon>Bigyra</taxon>
        <taxon>Labyrinthulomycetes</taxon>
        <taxon>Thraustochytrida</taxon>
        <taxon>Thraustochytriidae</taxon>
        <taxon>Aplanochytrium</taxon>
    </lineage>
</organism>
<dbReference type="PANTHER" id="PTHR21377">
    <property type="entry name" value="PROTEIN FAM210B, MITOCHONDRIAL"/>
    <property type="match status" value="1"/>
</dbReference>
<proteinExistence type="predicted"/>
<dbReference type="InterPro" id="IPR045866">
    <property type="entry name" value="FAM210A/B-like"/>
</dbReference>
<gene>
    <name evidence="1" type="ORF">ASTO00021_LOCUS11067</name>
</gene>
<dbReference type="AlphaFoldDB" id="A0A7S3PJ29"/>
<accession>A0A7S3PJ29</accession>
<sequence length="350" mass="39452">MMSVRIHRGILLGKVTAWPLKFSVQVRSHAHVNANPMLQKPVSVKHLQHIQRSRSLLSYCNESTLNQWSSCKNFQALYVPQLGKGSNLFSTKTNHKQRQNQAYEEPKVVSSFAKKALKKENENEPEEVEKDKSVKSTREKYWDLVQRHGPVMTVYWGSLYVGGGVGIYLALNFTGPDLGLDIARKIHLDSLVNLDNIDPRGGNLMLSVLLNEAAEVVRLPLAIATVPFITRRWERIRGPVKQDENKKKKGMAALFKEHGAFFFGYWTFLWISTGIGCYTIIETVGPEAALNGLKYAGVDQLIDMDSINPSYFNVGFAIAVNELIEPIRLPFTLATLTTAKRYLGMDKKKT</sequence>
<evidence type="ECO:0008006" key="2">
    <source>
        <dbReference type="Google" id="ProtNLM"/>
    </source>
</evidence>
<dbReference type="PANTHER" id="PTHR21377:SF0">
    <property type="entry name" value="PROTEIN FAM210B, MITOCHONDRIAL"/>
    <property type="match status" value="1"/>
</dbReference>
<name>A0A7S3PJ29_9STRA</name>
<dbReference type="GO" id="GO:0005739">
    <property type="term" value="C:mitochondrion"/>
    <property type="evidence" value="ECO:0007669"/>
    <property type="project" value="TreeGrafter"/>
</dbReference>